<comment type="subcellular location">
    <subcellularLocation>
        <location evidence="1">Nucleus</location>
    </subcellularLocation>
</comment>
<evidence type="ECO:0000259" key="7">
    <source>
        <dbReference type="PROSITE" id="PS50048"/>
    </source>
</evidence>
<keyword evidence="9" id="KW-1185">Reference proteome</keyword>
<evidence type="ECO:0000256" key="6">
    <source>
        <dbReference type="SAM" id="MobiDB-lite"/>
    </source>
</evidence>
<dbReference type="SUPFAM" id="SSF57701">
    <property type="entry name" value="Zn2/Cys6 DNA-binding domain"/>
    <property type="match status" value="1"/>
</dbReference>
<feature type="compositionally biased region" description="Gly residues" evidence="6">
    <location>
        <begin position="308"/>
        <end position="320"/>
    </location>
</feature>
<dbReference type="CDD" id="cd12148">
    <property type="entry name" value="fungal_TF_MHR"/>
    <property type="match status" value="1"/>
</dbReference>
<dbReference type="Pfam" id="PF00172">
    <property type="entry name" value="Zn_clus"/>
    <property type="match status" value="1"/>
</dbReference>
<evidence type="ECO:0000313" key="8">
    <source>
        <dbReference type="EMBL" id="CAK7223186.1"/>
    </source>
</evidence>
<evidence type="ECO:0000256" key="4">
    <source>
        <dbReference type="ARBA" id="ARBA00023163"/>
    </source>
</evidence>
<feature type="domain" description="Zn(2)-C6 fungal-type" evidence="7">
    <location>
        <begin position="30"/>
        <end position="60"/>
    </location>
</feature>
<keyword evidence="4" id="KW-0804">Transcription</keyword>
<dbReference type="Gene3D" id="4.10.240.10">
    <property type="entry name" value="Zn(2)-C6 fungal-type DNA-binding domain"/>
    <property type="match status" value="1"/>
</dbReference>
<evidence type="ECO:0000256" key="3">
    <source>
        <dbReference type="ARBA" id="ARBA00023015"/>
    </source>
</evidence>
<sequence>MPPQNGNVDAESGDSVRRSLRKQTRLMSKTCETCKAKKSRCDSARPQCDTCRRKGTVCIYKERGQPGLRPGYGRAVEGRLSLLEENMAKMAESMQEVLRHVQGRPMEQQSGGQLEHSLEPLEPLNALNHTPTQALSVPSVSSVPSYSTLPPALPMINALDPASNSNNNNNMIDPTLPPRPVMDELVDLFFEHVYAWAPLFHRPTFQASMYTNTDRRLLLHGMVALGFRFWTKTTPSEAERAHYVKTSRDTLLVETVNAASLTAFQALALLAVDAIGDGPGPRTWNMMAMLVACARQLHLDHNPSPGVVGAGNTGGPGGDGRAASPPSPLVTNDENDNNGGGGADGGNGGNTLIEAPSAVEAEEKRRLFWTIYCLDRFSSVSLGQPSAVDGRRIRLQYPASDDDWGQSVPLAWFRGGSPSLSSMFSPPPPSTSAFPVSSVTSAPLWTAFIDILSLVDQSNQLLVQPTNLSLPAPCHEWQSKFRRVDLLSRTWRENLPLSVRDPPTVFTPLWHLVHATFFLVHIRMYTVASFPASPASSSSSYLKPSPAALVHLRDCVQAMANLTTGLSSTQLGQLGPLFAFVVWVAARSSIILWTTGHTPDPRLPPADLTTLLAALNQAAVYWPCAECYAEILQLILDTKNNPGGPTGIAIFNDTRRTAYGLRSRLGSLARHRFALATRDRDLFAPSAMFPFSATSTTDDFFDGVFAGLVDLPPSLTSPASMGMSMGGGAASSVFGGFVDPSPDFERDWL</sequence>
<dbReference type="PROSITE" id="PS00463">
    <property type="entry name" value="ZN2_CY6_FUNGAL_1"/>
    <property type="match status" value="1"/>
</dbReference>
<accession>A0ABP0BUU7</accession>
<dbReference type="Proteomes" id="UP001642406">
    <property type="component" value="Unassembled WGS sequence"/>
</dbReference>
<keyword evidence="2" id="KW-0479">Metal-binding</keyword>
<evidence type="ECO:0000256" key="1">
    <source>
        <dbReference type="ARBA" id="ARBA00004123"/>
    </source>
</evidence>
<gene>
    <name evidence="8" type="ORF">SBRCBS47491_005124</name>
</gene>
<name>A0ABP0BUU7_9PEZI</name>
<protein>
    <recommendedName>
        <fullName evidence="7">Zn(2)-C6 fungal-type domain-containing protein</fullName>
    </recommendedName>
</protein>
<dbReference type="PANTHER" id="PTHR47338:SF20">
    <property type="entry name" value="ZN(II)2CYS6 TRANSCRIPTION FACTOR (EUROFUNG)"/>
    <property type="match status" value="1"/>
</dbReference>
<dbReference type="SMART" id="SM00906">
    <property type="entry name" value="Fungal_trans"/>
    <property type="match status" value="1"/>
</dbReference>
<feature type="region of interest" description="Disordered" evidence="6">
    <location>
        <begin position="304"/>
        <end position="353"/>
    </location>
</feature>
<evidence type="ECO:0000313" key="9">
    <source>
        <dbReference type="Proteomes" id="UP001642406"/>
    </source>
</evidence>
<feature type="region of interest" description="Disordered" evidence="6">
    <location>
        <begin position="1"/>
        <end position="22"/>
    </location>
</feature>
<dbReference type="InterPro" id="IPR036864">
    <property type="entry name" value="Zn2-C6_fun-type_DNA-bd_sf"/>
</dbReference>
<feature type="compositionally biased region" description="Gly residues" evidence="6">
    <location>
        <begin position="338"/>
        <end position="349"/>
    </location>
</feature>
<evidence type="ECO:0000256" key="5">
    <source>
        <dbReference type="ARBA" id="ARBA00023242"/>
    </source>
</evidence>
<keyword evidence="3" id="KW-0805">Transcription regulation</keyword>
<dbReference type="SMART" id="SM00066">
    <property type="entry name" value="GAL4"/>
    <property type="match status" value="1"/>
</dbReference>
<dbReference type="EMBL" id="CAWUHC010000042">
    <property type="protein sequence ID" value="CAK7223186.1"/>
    <property type="molecule type" value="Genomic_DNA"/>
</dbReference>
<reference evidence="8 9" key="1">
    <citation type="submission" date="2024-01" db="EMBL/GenBank/DDBJ databases">
        <authorList>
            <person name="Allen C."/>
            <person name="Tagirdzhanova G."/>
        </authorList>
    </citation>
    <scope>NUCLEOTIDE SEQUENCE [LARGE SCALE GENOMIC DNA]</scope>
</reference>
<dbReference type="Pfam" id="PF04082">
    <property type="entry name" value="Fungal_trans"/>
    <property type="match status" value="1"/>
</dbReference>
<evidence type="ECO:0000256" key="2">
    <source>
        <dbReference type="ARBA" id="ARBA00022723"/>
    </source>
</evidence>
<comment type="caution">
    <text evidence="8">The sequence shown here is derived from an EMBL/GenBank/DDBJ whole genome shotgun (WGS) entry which is preliminary data.</text>
</comment>
<dbReference type="PROSITE" id="PS50048">
    <property type="entry name" value="ZN2_CY6_FUNGAL_2"/>
    <property type="match status" value="1"/>
</dbReference>
<proteinExistence type="predicted"/>
<keyword evidence="5" id="KW-0539">Nucleus</keyword>
<dbReference type="CDD" id="cd00067">
    <property type="entry name" value="GAL4"/>
    <property type="match status" value="1"/>
</dbReference>
<dbReference type="InterPro" id="IPR001138">
    <property type="entry name" value="Zn2Cys6_DnaBD"/>
</dbReference>
<dbReference type="InterPro" id="IPR050815">
    <property type="entry name" value="TF_fung"/>
</dbReference>
<dbReference type="PANTHER" id="PTHR47338">
    <property type="entry name" value="ZN(II)2CYS6 TRANSCRIPTION FACTOR (EUROFUNG)-RELATED"/>
    <property type="match status" value="1"/>
</dbReference>
<organism evidence="8 9">
    <name type="scientific">Sporothrix bragantina</name>
    <dbReference type="NCBI Taxonomy" id="671064"/>
    <lineage>
        <taxon>Eukaryota</taxon>
        <taxon>Fungi</taxon>
        <taxon>Dikarya</taxon>
        <taxon>Ascomycota</taxon>
        <taxon>Pezizomycotina</taxon>
        <taxon>Sordariomycetes</taxon>
        <taxon>Sordariomycetidae</taxon>
        <taxon>Ophiostomatales</taxon>
        <taxon>Ophiostomataceae</taxon>
        <taxon>Sporothrix</taxon>
    </lineage>
</organism>
<dbReference type="InterPro" id="IPR007219">
    <property type="entry name" value="XnlR_reg_dom"/>
</dbReference>